<evidence type="ECO:0000313" key="2">
    <source>
        <dbReference type="Proteomes" id="UP000318055"/>
    </source>
</evidence>
<dbReference type="EMBL" id="CP042239">
    <property type="protein sequence ID" value="QDX26517.1"/>
    <property type="molecule type" value="Genomic_DNA"/>
</dbReference>
<name>A0A518RGD0_9SPHN</name>
<dbReference type="Proteomes" id="UP000318055">
    <property type="component" value="Chromosome"/>
</dbReference>
<gene>
    <name evidence="1" type="ORF">FPZ54_11100</name>
</gene>
<keyword evidence="2" id="KW-1185">Reference proteome</keyword>
<organism evidence="1 2">
    <name type="scientific">Sphingomonas suaedae</name>
    <dbReference type="NCBI Taxonomy" id="2599297"/>
    <lineage>
        <taxon>Bacteria</taxon>
        <taxon>Pseudomonadati</taxon>
        <taxon>Pseudomonadota</taxon>
        <taxon>Alphaproteobacteria</taxon>
        <taxon>Sphingomonadales</taxon>
        <taxon>Sphingomonadaceae</taxon>
        <taxon>Sphingomonas</taxon>
    </lineage>
</organism>
<accession>A0A518RGD0</accession>
<evidence type="ECO:0000313" key="1">
    <source>
        <dbReference type="EMBL" id="QDX26517.1"/>
    </source>
</evidence>
<dbReference type="GO" id="GO:0003676">
    <property type="term" value="F:nucleic acid binding"/>
    <property type="evidence" value="ECO:0007669"/>
    <property type="project" value="InterPro"/>
</dbReference>
<dbReference type="KEGG" id="ssua:FPZ54_11100"/>
<dbReference type="OrthoDB" id="6687915at2"/>
<proteinExistence type="predicted"/>
<reference evidence="1 2" key="1">
    <citation type="submission" date="2019-07" db="EMBL/GenBank/DDBJ databases">
        <title>Sphingomonas alkalisoli sp. nov., isolated from rhizosphere soil of Suaedae salsa.</title>
        <authorList>
            <person name="Zhang H."/>
            <person name="Xu L."/>
            <person name="Zhang J.-X."/>
            <person name="Sun J.-Q."/>
        </authorList>
    </citation>
    <scope>NUCLEOTIDE SEQUENCE [LARGE SCALE GENOMIC DNA]</scope>
    <source>
        <strain evidence="1 2">XS-10</strain>
    </source>
</reference>
<protein>
    <submittedName>
        <fullName evidence="1">3'-5' exoribonuclease</fullName>
    </submittedName>
</protein>
<dbReference type="AlphaFoldDB" id="A0A518RGD0"/>
<sequence length="161" mass="18257">MRYYIDTEFNGSGGQLLSIALVREDGAEFYEALHAHELIMPWVRDHVMPQLDREPVDRATAVKRLQNFLREDEGPFLFVADWPEDLAHFCTLLIRDHGKRNDPLSFSCMLVHLPGFDTAAHSARPHNALADAIGLKERVEASLRGERADLSEHDLARLRAG</sequence>
<dbReference type="InterPro" id="IPR036397">
    <property type="entry name" value="RNaseH_sf"/>
</dbReference>
<dbReference type="RefSeq" id="WP_145847211.1">
    <property type="nucleotide sequence ID" value="NZ_CP042239.1"/>
</dbReference>
<dbReference type="Gene3D" id="3.30.420.10">
    <property type="entry name" value="Ribonuclease H-like superfamily/Ribonuclease H"/>
    <property type="match status" value="1"/>
</dbReference>